<gene>
    <name evidence="2" type="ORF">BSL78_18600</name>
</gene>
<dbReference type="OrthoDB" id="1870062at2759"/>
<evidence type="ECO:0000313" key="2">
    <source>
        <dbReference type="EMBL" id="PIK44536.1"/>
    </source>
</evidence>
<feature type="coiled-coil region" evidence="1">
    <location>
        <begin position="135"/>
        <end position="212"/>
    </location>
</feature>
<name>A0A2G8K952_STIJA</name>
<sequence>MEMMVIFADIQDAFSSGETRECVSCSYDFKVAGYCFKCHGYLCFKCSTAHPSGDTTADHLHHMLARNMVDPENLTLDELASLTEAPRCHVLNHGNRFAQQCCSTCANLPVCVDCIHNDHQTHSLDSVTLVSKSERERMNNKIEVLRREMRYLDNLKGRINNVQRQLDANVTEKRSKIRSLYDRESSEIEIRLRENSEELDRSLDLINNEENEVLRGVHQERSEEMFAISEKYQRIIDSILIENENKRQRLKVKHLKRETNITSKEQTLDKVYQSLNNTIAKEQSENLEEIERILEHSNNTLSRLQNLDTTVFSIMGMRDEWKDVLYLPDISVASEPLVKDVIKEFPQLEELSDFPVGELKPVYIDHGTITEDSVVDIEGIDARGWQINGMTSVGEGSIVVTGRVSDEASHITVINAKGKMLRQPERKKKTRRSMYSPFRYCASLTESKIATTCQCSSNILALFDARNGSSSRKDITEVTTKEGSSTSWHVSCMATSSAKKQILVGSFDRRDVHVFTDQLKHSHTLLLPDVVRWPRDMAVYHGNLLVCDDEGGRACLVTMATPQADEDTIVECSLVCELPKPGLQNSDCRPICICTDTSGFIYMLWDVTIAGQLKSVLVQYSQDGRQLLTKRPVDGNARSLATMETKKGEKLLIATERTGKLYSYGLVKGSYDE</sequence>
<dbReference type="Gene3D" id="2.120.10.30">
    <property type="entry name" value="TolB, C-terminal domain"/>
    <property type="match status" value="1"/>
</dbReference>
<evidence type="ECO:0008006" key="4">
    <source>
        <dbReference type="Google" id="ProtNLM"/>
    </source>
</evidence>
<dbReference type="PANTHER" id="PTHR25462">
    <property type="entry name" value="BONUS, ISOFORM C-RELATED"/>
    <property type="match status" value="1"/>
</dbReference>
<dbReference type="EMBL" id="MRZV01000771">
    <property type="protein sequence ID" value="PIK44536.1"/>
    <property type="molecule type" value="Genomic_DNA"/>
</dbReference>
<comment type="caution">
    <text evidence="2">The sequence shown here is derived from an EMBL/GenBank/DDBJ whole genome shotgun (WGS) entry which is preliminary data.</text>
</comment>
<keyword evidence="3" id="KW-1185">Reference proteome</keyword>
<dbReference type="InterPro" id="IPR011042">
    <property type="entry name" value="6-blade_b-propeller_TolB-like"/>
</dbReference>
<dbReference type="GO" id="GO:0061630">
    <property type="term" value="F:ubiquitin protein ligase activity"/>
    <property type="evidence" value="ECO:0007669"/>
    <property type="project" value="TreeGrafter"/>
</dbReference>
<protein>
    <recommendedName>
        <fullName evidence="4">B box-type domain-containing protein</fullName>
    </recommendedName>
</protein>
<accession>A0A2G8K952</accession>
<evidence type="ECO:0000256" key="1">
    <source>
        <dbReference type="SAM" id="Coils"/>
    </source>
</evidence>
<dbReference type="SUPFAM" id="SSF101898">
    <property type="entry name" value="NHL repeat"/>
    <property type="match status" value="1"/>
</dbReference>
<dbReference type="AlphaFoldDB" id="A0A2G8K952"/>
<proteinExistence type="predicted"/>
<reference evidence="2 3" key="1">
    <citation type="journal article" date="2017" name="PLoS Biol.">
        <title>The sea cucumber genome provides insights into morphological evolution and visceral regeneration.</title>
        <authorList>
            <person name="Zhang X."/>
            <person name="Sun L."/>
            <person name="Yuan J."/>
            <person name="Sun Y."/>
            <person name="Gao Y."/>
            <person name="Zhang L."/>
            <person name="Li S."/>
            <person name="Dai H."/>
            <person name="Hamel J.F."/>
            <person name="Liu C."/>
            <person name="Yu Y."/>
            <person name="Liu S."/>
            <person name="Lin W."/>
            <person name="Guo K."/>
            <person name="Jin S."/>
            <person name="Xu P."/>
            <person name="Storey K.B."/>
            <person name="Huan P."/>
            <person name="Zhang T."/>
            <person name="Zhou Y."/>
            <person name="Zhang J."/>
            <person name="Lin C."/>
            <person name="Li X."/>
            <person name="Xing L."/>
            <person name="Huo D."/>
            <person name="Sun M."/>
            <person name="Wang L."/>
            <person name="Mercier A."/>
            <person name="Li F."/>
            <person name="Yang H."/>
            <person name="Xiang J."/>
        </authorList>
    </citation>
    <scope>NUCLEOTIDE SEQUENCE [LARGE SCALE GENOMIC DNA]</scope>
    <source>
        <strain evidence="2">Shaxun</strain>
        <tissue evidence="2">Muscle</tissue>
    </source>
</reference>
<organism evidence="2 3">
    <name type="scientific">Stichopus japonicus</name>
    <name type="common">Sea cucumber</name>
    <dbReference type="NCBI Taxonomy" id="307972"/>
    <lineage>
        <taxon>Eukaryota</taxon>
        <taxon>Metazoa</taxon>
        <taxon>Echinodermata</taxon>
        <taxon>Eleutherozoa</taxon>
        <taxon>Echinozoa</taxon>
        <taxon>Holothuroidea</taxon>
        <taxon>Aspidochirotacea</taxon>
        <taxon>Aspidochirotida</taxon>
        <taxon>Stichopodidae</taxon>
        <taxon>Apostichopus</taxon>
    </lineage>
</organism>
<dbReference type="PANTHER" id="PTHR25462:SF296">
    <property type="entry name" value="MEIOTIC P26, ISOFORM F"/>
    <property type="match status" value="1"/>
</dbReference>
<keyword evidence="1" id="KW-0175">Coiled coil</keyword>
<evidence type="ECO:0000313" key="3">
    <source>
        <dbReference type="Proteomes" id="UP000230750"/>
    </source>
</evidence>
<dbReference type="InterPro" id="IPR047153">
    <property type="entry name" value="TRIM45/56/19-like"/>
</dbReference>
<dbReference type="Proteomes" id="UP000230750">
    <property type="component" value="Unassembled WGS sequence"/>
</dbReference>
<feature type="coiled-coil region" evidence="1">
    <location>
        <begin position="280"/>
        <end position="307"/>
    </location>
</feature>